<dbReference type="EMBL" id="CP126101">
    <property type="protein sequence ID" value="WHY53658.1"/>
    <property type="molecule type" value="Genomic_DNA"/>
</dbReference>
<keyword evidence="1" id="KW-0812">Transmembrane</keyword>
<feature type="transmembrane region" description="Helical" evidence="1">
    <location>
        <begin position="54"/>
        <end position="75"/>
    </location>
</feature>
<dbReference type="Pfam" id="PF10990">
    <property type="entry name" value="DUF2809"/>
    <property type="match status" value="1"/>
</dbReference>
<accession>A0AAX3X3P3</accession>
<keyword evidence="1" id="KW-1133">Transmembrane helix</keyword>
<dbReference type="InterPro" id="IPR021257">
    <property type="entry name" value="DUF2809"/>
</dbReference>
<organism evidence="2 3">
    <name type="scientific">Lysinibacillus pakistanensis</name>
    <dbReference type="NCBI Taxonomy" id="759811"/>
    <lineage>
        <taxon>Bacteria</taxon>
        <taxon>Bacillati</taxon>
        <taxon>Bacillota</taxon>
        <taxon>Bacilli</taxon>
        <taxon>Bacillales</taxon>
        <taxon>Bacillaceae</taxon>
        <taxon>Lysinibacillus</taxon>
    </lineage>
</organism>
<sequence>MKAKEYDRDAERVILLKPINSQCQNMRIVYLITIIITIFLGLASRKWSLSLSPFVAQNAGDVLWAIMVYFGFRFLLVRKSTLTAILLSFLFSFSIEFSQLYQENWINQIRATTLGALILGKGFLTEDLIRYTVGILIAAVLDKVSLKFTLRSY</sequence>
<gene>
    <name evidence="2" type="ORF">QNH24_10615</name>
</gene>
<reference evidence="2" key="1">
    <citation type="submission" date="2023-05" db="EMBL/GenBank/DDBJ databases">
        <title>Comparative genomics of Bacillaceae isolates and their secondary metabolite potential.</title>
        <authorList>
            <person name="Song L."/>
            <person name="Nielsen L.J."/>
            <person name="Mohite O."/>
            <person name="Xu X."/>
            <person name="Weber T."/>
            <person name="Kovacs A.T."/>
        </authorList>
    </citation>
    <scope>NUCLEOTIDE SEQUENCE</scope>
    <source>
        <strain evidence="2">LY1</strain>
    </source>
</reference>
<proteinExistence type="predicted"/>
<dbReference type="RefSeq" id="WP_283872082.1">
    <property type="nucleotide sequence ID" value="NZ_CP126101.1"/>
</dbReference>
<evidence type="ECO:0000313" key="3">
    <source>
        <dbReference type="Proteomes" id="UP001178322"/>
    </source>
</evidence>
<dbReference type="Proteomes" id="UP001178322">
    <property type="component" value="Chromosome"/>
</dbReference>
<evidence type="ECO:0000256" key="1">
    <source>
        <dbReference type="SAM" id="Phobius"/>
    </source>
</evidence>
<feature type="transmembrane region" description="Helical" evidence="1">
    <location>
        <begin position="28"/>
        <end position="48"/>
    </location>
</feature>
<evidence type="ECO:0000313" key="2">
    <source>
        <dbReference type="EMBL" id="WHY53658.1"/>
    </source>
</evidence>
<dbReference type="AlphaFoldDB" id="A0AAX3X3P3"/>
<name>A0AAX3X3P3_9BACI</name>
<keyword evidence="1" id="KW-0472">Membrane</keyword>
<protein>
    <submittedName>
        <fullName evidence="2">DUF2809 domain-containing protein</fullName>
    </submittedName>
</protein>